<organism evidence="5 6">
    <name type="scientific">Streptomyces kronopolitis</name>
    <dbReference type="NCBI Taxonomy" id="1612435"/>
    <lineage>
        <taxon>Bacteria</taxon>
        <taxon>Bacillati</taxon>
        <taxon>Actinomycetota</taxon>
        <taxon>Actinomycetes</taxon>
        <taxon>Kitasatosporales</taxon>
        <taxon>Streptomycetaceae</taxon>
        <taxon>Streptomyces</taxon>
    </lineage>
</organism>
<dbReference type="InterPro" id="IPR011010">
    <property type="entry name" value="DNA_brk_join_enz"/>
</dbReference>
<feature type="region of interest" description="Disordered" evidence="3">
    <location>
        <begin position="13"/>
        <end position="53"/>
    </location>
</feature>
<dbReference type="Proteomes" id="UP000600080">
    <property type="component" value="Unassembled WGS sequence"/>
</dbReference>
<dbReference type="PANTHER" id="PTHR30349:SF91">
    <property type="entry name" value="INTA PROTEIN"/>
    <property type="match status" value="1"/>
</dbReference>
<protein>
    <submittedName>
        <fullName evidence="5">Site-specific integrase</fullName>
    </submittedName>
</protein>
<dbReference type="SUPFAM" id="SSF56349">
    <property type="entry name" value="DNA breaking-rejoining enzymes"/>
    <property type="match status" value="1"/>
</dbReference>
<dbReference type="EMBL" id="BMND01000025">
    <property type="protein sequence ID" value="GGN55735.1"/>
    <property type="molecule type" value="Genomic_DNA"/>
</dbReference>
<proteinExistence type="predicted"/>
<dbReference type="Gene3D" id="1.10.150.130">
    <property type="match status" value="1"/>
</dbReference>
<dbReference type="InterPro" id="IPR013762">
    <property type="entry name" value="Integrase-like_cat_sf"/>
</dbReference>
<keyword evidence="2" id="KW-0233">DNA recombination</keyword>
<sequence>MKGSTHRRCYCRDPKTGKPLGKNCPKLTSRKHGSYSIRQELPPREDGTRRSFSRAGYESLKAAQGDLDRLRALLALVDQDDPDSTERLTTMLEEIADEKAPLPEPEETHRRLRAGLALRGTITVGEWLDSWFASKKRRKTTLNGYASHIRVHLKPRIGHIRLDRLHVGHLVEMFDAIALQNEVTEAENQARSEQIARCKPSKPGRPTAAERARLAEEQQKLAEMKPFRKLNGPATRQAIRRTLRAALNAAIAQQLITFNPAAHVELESGKRPKPLLWTEERVRRWRETGNLPSPVMVWTPAQFGVFLDAAEDDRLYPFFHLVGTRGLRRGEGVGQEWTDIDLEAGLITPAKEIVVDGWAPYESEPKTDGSAGTIALDSLNLAVLRAHKARQDAERLAWGSAWQDTGKVFTQEDGSPLHPETVSETFRRVLASTDLPPITLRDLRHVAATLTHGGGGDIHTVKEVLRHSTIALTSDTYTSLLPELDREIAEKAAQLVPRARRVTRIDEGSGAPAHASLTHKPKTKERPDRPEPMGALPRRSEEVSSTDDGGPSGARTLNQWIKSPLLCQLS</sequence>
<dbReference type="InterPro" id="IPR050090">
    <property type="entry name" value="Tyrosine_recombinase_XerCD"/>
</dbReference>
<dbReference type="PROSITE" id="PS51898">
    <property type="entry name" value="TYR_RECOMBINASE"/>
    <property type="match status" value="1"/>
</dbReference>
<feature type="region of interest" description="Disordered" evidence="3">
    <location>
        <begin position="500"/>
        <end position="557"/>
    </location>
</feature>
<evidence type="ECO:0000256" key="1">
    <source>
        <dbReference type="ARBA" id="ARBA00023125"/>
    </source>
</evidence>
<evidence type="ECO:0000259" key="4">
    <source>
        <dbReference type="PROSITE" id="PS51898"/>
    </source>
</evidence>
<evidence type="ECO:0000313" key="6">
    <source>
        <dbReference type="Proteomes" id="UP000600080"/>
    </source>
</evidence>
<keyword evidence="6" id="KW-1185">Reference proteome</keyword>
<gene>
    <name evidence="5" type="ORF">GCM10012285_49760</name>
</gene>
<accession>A0ABQ2JSG2</accession>
<evidence type="ECO:0000256" key="2">
    <source>
        <dbReference type="ARBA" id="ARBA00023172"/>
    </source>
</evidence>
<dbReference type="InterPro" id="IPR010998">
    <property type="entry name" value="Integrase_recombinase_N"/>
</dbReference>
<dbReference type="Gene3D" id="1.10.443.10">
    <property type="entry name" value="Intergrase catalytic core"/>
    <property type="match status" value="1"/>
</dbReference>
<comment type="caution">
    <text evidence="5">The sequence shown here is derived from an EMBL/GenBank/DDBJ whole genome shotgun (WGS) entry which is preliminary data.</text>
</comment>
<dbReference type="PANTHER" id="PTHR30349">
    <property type="entry name" value="PHAGE INTEGRASE-RELATED"/>
    <property type="match status" value="1"/>
</dbReference>
<evidence type="ECO:0000256" key="3">
    <source>
        <dbReference type="SAM" id="MobiDB-lite"/>
    </source>
</evidence>
<dbReference type="Pfam" id="PF00589">
    <property type="entry name" value="Phage_integrase"/>
    <property type="match status" value="1"/>
</dbReference>
<reference evidence="6" key="1">
    <citation type="journal article" date="2019" name="Int. J. Syst. Evol. Microbiol.">
        <title>The Global Catalogue of Microorganisms (GCM) 10K type strain sequencing project: providing services to taxonomists for standard genome sequencing and annotation.</title>
        <authorList>
            <consortium name="The Broad Institute Genomics Platform"/>
            <consortium name="The Broad Institute Genome Sequencing Center for Infectious Disease"/>
            <person name="Wu L."/>
            <person name="Ma J."/>
        </authorList>
    </citation>
    <scope>NUCLEOTIDE SEQUENCE [LARGE SCALE GENOMIC DNA]</scope>
    <source>
        <strain evidence="6">CGMCC 4.7323</strain>
    </source>
</reference>
<name>A0ABQ2JSG2_9ACTN</name>
<dbReference type="InterPro" id="IPR002104">
    <property type="entry name" value="Integrase_catalytic"/>
</dbReference>
<dbReference type="CDD" id="cd01189">
    <property type="entry name" value="INT_ICEBs1_C_like"/>
    <property type="match status" value="1"/>
</dbReference>
<keyword evidence="1" id="KW-0238">DNA-binding</keyword>
<evidence type="ECO:0000313" key="5">
    <source>
        <dbReference type="EMBL" id="GGN55735.1"/>
    </source>
</evidence>
<feature type="domain" description="Tyr recombinase" evidence="4">
    <location>
        <begin position="293"/>
        <end position="490"/>
    </location>
</feature>